<dbReference type="PRINTS" id="PR00399">
    <property type="entry name" value="SYNAPTOTAGMN"/>
</dbReference>
<evidence type="ECO:0000256" key="2">
    <source>
        <dbReference type="SAM" id="MobiDB-lite"/>
    </source>
</evidence>
<feature type="region of interest" description="Disordered" evidence="2">
    <location>
        <begin position="1"/>
        <end position="75"/>
    </location>
</feature>
<dbReference type="PROSITE" id="PS50004">
    <property type="entry name" value="C2"/>
    <property type="match status" value="2"/>
</dbReference>
<dbReference type="InterPro" id="IPR000008">
    <property type="entry name" value="C2_dom"/>
</dbReference>
<evidence type="ECO:0000259" key="3">
    <source>
        <dbReference type="PROSITE" id="PS50004"/>
    </source>
</evidence>
<keyword evidence="1" id="KW-0677">Repeat</keyword>
<feature type="domain" description="C2" evidence="3">
    <location>
        <begin position="227"/>
        <end position="347"/>
    </location>
</feature>
<protein>
    <recommendedName>
        <fullName evidence="3">C2 domain-containing protein</fullName>
    </recommendedName>
</protein>
<organism evidence="4 5">
    <name type="scientific">Orchesella dallaii</name>
    <dbReference type="NCBI Taxonomy" id="48710"/>
    <lineage>
        <taxon>Eukaryota</taxon>
        <taxon>Metazoa</taxon>
        <taxon>Ecdysozoa</taxon>
        <taxon>Arthropoda</taxon>
        <taxon>Hexapoda</taxon>
        <taxon>Collembola</taxon>
        <taxon>Entomobryomorpha</taxon>
        <taxon>Entomobryoidea</taxon>
        <taxon>Orchesellidae</taxon>
        <taxon>Orchesellinae</taxon>
        <taxon>Orchesella</taxon>
    </lineage>
</organism>
<sequence>MLTHQARSLPSGPPIPGARLNRTYSISSQGQIENAARKGHRGSSPAIRTFTPEGHTADSPPESPPLTYTGSRSPSPLHIRAASLEISRSGSPSSHYLGTSPQGESHSPTSLSVDAGSCASIPFKPMTANSLCVRRASRCLSPLLIPPMSPSPKSPTSLTGDGPSSGPVTGPLSPLLGSLQLDLYQKQDICIFLDASKQPSGYRSPGNKSAPADATDVATYNAHHNIPLGRLHFGIKYDLDKSDLHVTVIEARDLPGADQSGFNDPYIRIFLTPEVDTRKRETNVRPNEANPYFDEQFKFPVSQEDLTEKIITLQVLDKDKYSRNDIVGQVSMRLEDYNVTTNMDVWAEIVQSRRPSGEKQEILISLSYLPSAERLTVVLLKARNLHPPPNKDTIDPFVKVYILGGGKRQRKKKTTARKNSNNPNWNEAVTFSISSTALPSASIEICVLDQSYDLMGRRSLIGACMIGPHQNGSELSHWQEMNQNFRQTITMWHVLT</sequence>
<dbReference type="InterPro" id="IPR035892">
    <property type="entry name" value="C2_domain_sf"/>
</dbReference>
<name>A0ABP1R2S1_9HEXA</name>
<comment type="caution">
    <text evidence="4">The sequence shown here is derived from an EMBL/GenBank/DDBJ whole genome shotgun (WGS) entry which is preliminary data.</text>
</comment>
<dbReference type="InterPro" id="IPR001565">
    <property type="entry name" value="Synaptotagmin"/>
</dbReference>
<dbReference type="SUPFAM" id="SSF49562">
    <property type="entry name" value="C2 domain (Calcium/lipid-binding domain, CaLB)"/>
    <property type="match status" value="2"/>
</dbReference>
<feature type="compositionally biased region" description="Low complexity" evidence="2">
    <location>
        <begin position="154"/>
        <end position="171"/>
    </location>
</feature>
<dbReference type="Gene3D" id="2.60.40.150">
    <property type="entry name" value="C2 domain"/>
    <property type="match status" value="2"/>
</dbReference>
<dbReference type="Pfam" id="PF00168">
    <property type="entry name" value="C2"/>
    <property type="match status" value="2"/>
</dbReference>
<evidence type="ECO:0000256" key="1">
    <source>
        <dbReference type="ARBA" id="ARBA00022737"/>
    </source>
</evidence>
<evidence type="ECO:0000313" key="4">
    <source>
        <dbReference type="EMBL" id="CAL8113030.1"/>
    </source>
</evidence>
<gene>
    <name evidence="4" type="ORF">ODALV1_LOCUS15887</name>
</gene>
<dbReference type="EMBL" id="CAXLJM020000049">
    <property type="protein sequence ID" value="CAL8113030.1"/>
    <property type="molecule type" value="Genomic_DNA"/>
</dbReference>
<evidence type="ECO:0000313" key="5">
    <source>
        <dbReference type="Proteomes" id="UP001642540"/>
    </source>
</evidence>
<dbReference type="PANTHER" id="PTHR10024:SF378">
    <property type="entry name" value="SYNAPTOTAGMIN BETA, ISOFORM D"/>
    <property type="match status" value="1"/>
</dbReference>
<reference evidence="4 5" key="1">
    <citation type="submission" date="2024-08" db="EMBL/GenBank/DDBJ databases">
        <authorList>
            <person name="Cucini C."/>
            <person name="Frati F."/>
        </authorList>
    </citation>
    <scope>NUCLEOTIDE SEQUENCE [LARGE SCALE GENOMIC DNA]</scope>
</reference>
<feature type="region of interest" description="Disordered" evidence="2">
    <location>
        <begin position="143"/>
        <end position="171"/>
    </location>
</feature>
<feature type="compositionally biased region" description="Pro residues" evidence="2">
    <location>
        <begin position="144"/>
        <end position="153"/>
    </location>
</feature>
<dbReference type="Proteomes" id="UP001642540">
    <property type="component" value="Unassembled WGS sequence"/>
</dbReference>
<dbReference type="PANTHER" id="PTHR10024">
    <property type="entry name" value="SYNAPTOTAGMIN"/>
    <property type="match status" value="1"/>
</dbReference>
<keyword evidence="5" id="KW-1185">Reference proteome</keyword>
<feature type="compositionally biased region" description="Polar residues" evidence="2">
    <location>
        <begin position="22"/>
        <end position="32"/>
    </location>
</feature>
<dbReference type="CDD" id="cd00276">
    <property type="entry name" value="C2B_Synaptotagmin"/>
    <property type="match status" value="1"/>
</dbReference>
<proteinExistence type="predicted"/>
<dbReference type="SMART" id="SM00239">
    <property type="entry name" value="C2"/>
    <property type="match status" value="2"/>
</dbReference>
<feature type="domain" description="C2" evidence="3">
    <location>
        <begin position="358"/>
        <end position="493"/>
    </location>
</feature>
<feature type="region of interest" description="Disordered" evidence="2">
    <location>
        <begin position="88"/>
        <end position="112"/>
    </location>
</feature>
<accession>A0ABP1R2S1</accession>